<dbReference type="InterPro" id="IPR011611">
    <property type="entry name" value="PfkB_dom"/>
</dbReference>
<sequence length="319" mass="34986">MALDVVTFGETMVLFGSDRPVPLEYTYQFYKQIGGAESNVAIGLARLGHQVGWFSKLGKDPFGRFIEKFIRGEGVDTSRCIYTDQAPTAVFFKEKLNPKNINVYYYRKGSAASLLRADDLDEAYITSAKMLHLSGITPALSSSAKETVYRAIEMAKAKGVKVVFDPNIRLKLWSLEESKPVLLDLIRQADIVLPGVEEGQLITGEEDPEKIVDALRAHGQQIFVVKMGARGAYYDNGQEKGYVPVFKAEVVDPVGAGDGFAAGVISGLLRGWTMQEAVRLGNAVGAMVVGVSGDVEGLPYWHEVEQMLNNNGTRQDVIR</sequence>
<evidence type="ECO:0000313" key="9">
    <source>
        <dbReference type="Proteomes" id="UP000010716"/>
    </source>
</evidence>
<dbReference type="GO" id="GO:0005524">
    <property type="term" value="F:ATP binding"/>
    <property type="evidence" value="ECO:0007669"/>
    <property type="project" value="UniProtKB-KW"/>
</dbReference>
<dbReference type="InterPro" id="IPR002173">
    <property type="entry name" value="Carboh/pur_kinase_PfkB_CS"/>
</dbReference>
<feature type="domain" description="Carbohydrate kinase PfkB" evidence="7">
    <location>
        <begin position="4"/>
        <end position="299"/>
    </location>
</feature>
<evidence type="ECO:0000259" key="7">
    <source>
        <dbReference type="Pfam" id="PF00294"/>
    </source>
</evidence>
<keyword evidence="2 6" id="KW-0808">Transferase</keyword>
<accession>F5LAU6</accession>
<dbReference type="InterPro" id="IPR002139">
    <property type="entry name" value="Ribo/fructo_kinase"/>
</dbReference>
<evidence type="ECO:0000256" key="2">
    <source>
        <dbReference type="ARBA" id="ARBA00022679"/>
    </source>
</evidence>
<comment type="similarity">
    <text evidence="1 6">Belongs to the carbohydrate kinase PfkB family.</text>
</comment>
<evidence type="ECO:0000313" key="8">
    <source>
        <dbReference type="EMBL" id="EGL81485.1"/>
    </source>
</evidence>
<dbReference type="GO" id="GO:0008865">
    <property type="term" value="F:fructokinase activity"/>
    <property type="evidence" value="ECO:0007669"/>
    <property type="project" value="UniProtKB-ARBA"/>
</dbReference>
<name>F5LAU6_CALTT</name>
<dbReference type="GO" id="GO:0006000">
    <property type="term" value="P:fructose metabolic process"/>
    <property type="evidence" value="ECO:0007669"/>
    <property type="project" value="UniProtKB-ARBA"/>
</dbReference>
<evidence type="ECO:0000256" key="5">
    <source>
        <dbReference type="ARBA" id="ARBA00022840"/>
    </source>
</evidence>
<dbReference type="SUPFAM" id="SSF53613">
    <property type="entry name" value="Ribokinase-like"/>
    <property type="match status" value="1"/>
</dbReference>
<keyword evidence="5" id="KW-0067">ATP-binding</keyword>
<evidence type="ECO:0000256" key="4">
    <source>
        <dbReference type="ARBA" id="ARBA00022777"/>
    </source>
</evidence>
<keyword evidence="4 6" id="KW-0418">Kinase</keyword>
<dbReference type="RefSeq" id="WP_007506402.1">
    <property type="nucleotide sequence ID" value="NZ_AFCE01000165.1"/>
</dbReference>
<dbReference type="PANTHER" id="PTHR43085:SF1">
    <property type="entry name" value="PSEUDOURIDINE KINASE-RELATED"/>
    <property type="match status" value="1"/>
</dbReference>
<evidence type="ECO:0000256" key="1">
    <source>
        <dbReference type="ARBA" id="ARBA00010688"/>
    </source>
</evidence>
<dbReference type="PRINTS" id="PR00990">
    <property type="entry name" value="RIBOKINASE"/>
</dbReference>
<organism evidence="8 9">
    <name type="scientific">Caldalkalibacillus thermarum (strain TA2.A1)</name>
    <dbReference type="NCBI Taxonomy" id="986075"/>
    <lineage>
        <taxon>Bacteria</taxon>
        <taxon>Bacillati</taxon>
        <taxon>Bacillota</taxon>
        <taxon>Bacilli</taxon>
        <taxon>Bacillales</taxon>
        <taxon>Bacillaceae</taxon>
        <taxon>Caldalkalibacillus</taxon>
    </lineage>
</organism>
<evidence type="ECO:0000256" key="3">
    <source>
        <dbReference type="ARBA" id="ARBA00022741"/>
    </source>
</evidence>
<dbReference type="Gene3D" id="3.40.1190.20">
    <property type="match status" value="1"/>
</dbReference>
<dbReference type="AlphaFoldDB" id="F5LAU6"/>
<reference evidence="8 9" key="1">
    <citation type="journal article" date="2011" name="J. Bacteriol.">
        <title>Draft genome sequence of the thermoalkaliphilic Caldalkalibacillus thermarum strain TA2.A1.</title>
        <authorList>
            <person name="Kalamorz F."/>
            <person name="Keis S."/>
            <person name="McMillan D.G."/>
            <person name="Olsson K."/>
            <person name="Stanton J.A."/>
            <person name="Stockwell P."/>
            <person name="Black M.A."/>
            <person name="Klingeman D.M."/>
            <person name="Land M.L."/>
            <person name="Han C.S."/>
            <person name="Martin S.L."/>
            <person name="Becher S.A."/>
            <person name="Peddie C.J."/>
            <person name="Morgan H.W."/>
            <person name="Matthies D."/>
            <person name="Preiss L."/>
            <person name="Meier T."/>
            <person name="Brown S.D."/>
            <person name="Cook G.M."/>
        </authorList>
    </citation>
    <scope>NUCLEOTIDE SEQUENCE [LARGE SCALE GENOMIC DNA]</scope>
    <source>
        <strain evidence="8 9">TA2.A1</strain>
    </source>
</reference>
<dbReference type="InterPro" id="IPR029056">
    <property type="entry name" value="Ribokinase-like"/>
</dbReference>
<dbReference type="InterPro" id="IPR050306">
    <property type="entry name" value="PfkB_Carbo_kinase"/>
</dbReference>
<comment type="caution">
    <text evidence="8">The sequence shown here is derived from an EMBL/GenBank/DDBJ whole genome shotgun (WGS) entry which is preliminary data.</text>
</comment>
<proteinExistence type="inferred from homology"/>
<keyword evidence="3" id="KW-0547">Nucleotide-binding</keyword>
<evidence type="ECO:0000256" key="6">
    <source>
        <dbReference type="RuleBase" id="RU003704"/>
    </source>
</evidence>
<dbReference type="Pfam" id="PF00294">
    <property type="entry name" value="PfkB"/>
    <property type="match status" value="1"/>
</dbReference>
<gene>
    <name evidence="8" type="ORF">CathTA2_3031</name>
</gene>
<dbReference type="EMBL" id="AFCE01000165">
    <property type="protein sequence ID" value="EGL81485.1"/>
    <property type="molecule type" value="Genomic_DNA"/>
</dbReference>
<protein>
    <submittedName>
        <fullName evidence="8">PfkB domain protein</fullName>
    </submittedName>
</protein>
<dbReference type="CDD" id="cd01166">
    <property type="entry name" value="KdgK"/>
    <property type="match status" value="1"/>
</dbReference>
<dbReference type="PROSITE" id="PS00584">
    <property type="entry name" value="PFKB_KINASES_2"/>
    <property type="match status" value="1"/>
</dbReference>
<dbReference type="eggNOG" id="COG0524">
    <property type="taxonomic scope" value="Bacteria"/>
</dbReference>
<dbReference type="Proteomes" id="UP000010716">
    <property type="component" value="Unassembled WGS sequence"/>
</dbReference>
<dbReference type="PANTHER" id="PTHR43085">
    <property type="entry name" value="HEXOKINASE FAMILY MEMBER"/>
    <property type="match status" value="1"/>
</dbReference>